<dbReference type="GO" id="GO:0005886">
    <property type="term" value="C:plasma membrane"/>
    <property type="evidence" value="ECO:0007669"/>
    <property type="project" value="UniProtKB-SubCell"/>
</dbReference>
<dbReference type="Pfam" id="PF07690">
    <property type="entry name" value="MFS_1"/>
    <property type="match status" value="1"/>
</dbReference>
<gene>
    <name evidence="9" type="ORF">SAMN02745134_03043</name>
</gene>
<keyword evidence="4 7" id="KW-0812">Transmembrane</keyword>
<dbReference type="InterPro" id="IPR036259">
    <property type="entry name" value="MFS_trans_sf"/>
</dbReference>
<dbReference type="SUPFAM" id="SSF103473">
    <property type="entry name" value="MFS general substrate transporter"/>
    <property type="match status" value="1"/>
</dbReference>
<dbReference type="GO" id="GO:0022857">
    <property type="term" value="F:transmembrane transporter activity"/>
    <property type="evidence" value="ECO:0007669"/>
    <property type="project" value="InterPro"/>
</dbReference>
<keyword evidence="5 7" id="KW-1133">Transmembrane helix</keyword>
<dbReference type="PANTHER" id="PTHR23513:SF6">
    <property type="entry name" value="MAJOR FACILITATOR SUPERFAMILY ASSOCIATED DOMAIN-CONTAINING PROTEIN"/>
    <property type="match status" value="1"/>
</dbReference>
<feature type="transmembrane region" description="Helical" evidence="7">
    <location>
        <begin position="106"/>
        <end position="128"/>
    </location>
</feature>
<evidence type="ECO:0000256" key="4">
    <source>
        <dbReference type="ARBA" id="ARBA00022692"/>
    </source>
</evidence>
<keyword evidence="10" id="KW-1185">Reference proteome</keyword>
<keyword evidence="3" id="KW-1003">Cell membrane</keyword>
<dbReference type="PROSITE" id="PS50850">
    <property type="entry name" value="MFS"/>
    <property type="match status" value="1"/>
</dbReference>
<sequence length="429" mass="46470">MNLSILKKKDVSLLMLSKFISVIGTGMQEFALSLYVLKVTGSATLFASVLAISIIPQLILGTFAGVLADWYDRKKMVVYLDLLNGVVVGIFTIIFLLTGALSMLEIYILVILLSVITAFYQPVVGTIIPSIVTGDELVDANSISSLISNTSTLIGPVLGAMLFGFYGISIILAINSFSFIFAGIFEMFIKVPKNNNKPEKISLKAFKNDFTEGIKFIKRKNFILTAVIAALIVNFTLAPVTIGLVYISKRILKVSDFQYGLVEGIFAVSMMIAPFIVGKIYKKLKSGTIMFISVFAIGVLIIIMGIIPTNFYLSLFNKNTVPYISILIICFLVGLMATVASISLNVAFQKAVPLELMGRVGAVMSTGCLAAVPLGQMLFGIMFDNINASICLLIMGIIPAVTMIACRKNLVKYSEDIPNASKVPSSDNC</sequence>
<dbReference type="RefSeq" id="WP_084116903.1">
    <property type="nucleotide sequence ID" value="NZ_FWXH01000015.1"/>
</dbReference>
<dbReference type="AlphaFoldDB" id="A0A1W1XU47"/>
<evidence type="ECO:0000256" key="6">
    <source>
        <dbReference type="ARBA" id="ARBA00023136"/>
    </source>
</evidence>
<comment type="subcellular location">
    <subcellularLocation>
        <location evidence="1">Cell membrane</location>
        <topology evidence="1">Multi-pass membrane protein</topology>
    </subcellularLocation>
</comment>
<dbReference type="Proteomes" id="UP000192468">
    <property type="component" value="Unassembled WGS sequence"/>
</dbReference>
<reference evidence="9 10" key="1">
    <citation type="submission" date="2017-04" db="EMBL/GenBank/DDBJ databases">
        <authorList>
            <person name="Afonso C.L."/>
            <person name="Miller P.J."/>
            <person name="Scott M.A."/>
            <person name="Spackman E."/>
            <person name="Goraichik I."/>
            <person name="Dimitrov K.M."/>
            <person name="Suarez D.L."/>
            <person name="Swayne D.E."/>
        </authorList>
    </citation>
    <scope>NUCLEOTIDE SEQUENCE [LARGE SCALE GENOMIC DNA]</scope>
    <source>
        <strain evidence="9 10">DSM 12555</strain>
    </source>
</reference>
<evidence type="ECO:0000313" key="10">
    <source>
        <dbReference type="Proteomes" id="UP000192468"/>
    </source>
</evidence>
<feature type="transmembrane region" description="Helical" evidence="7">
    <location>
        <begin position="165"/>
        <end position="189"/>
    </location>
</feature>
<evidence type="ECO:0000256" key="5">
    <source>
        <dbReference type="ARBA" id="ARBA00022989"/>
    </source>
</evidence>
<accession>A0A1W1XU47</accession>
<organism evidence="9 10">
    <name type="scientific">Clostridium acidisoli DSM 12555</name>
    <dbReference type="NCBI Taxonomy" id="1121291"/>
    <lineage>
        <taxon>Bacteria</taxon>
        <taxon>Bacillati</taxon>
        <taxon>Bacillota</taxon>
        <taxon>Clostridia</taxon>
        <taxon>Eubacteriales</taxon>
        <taxon>Clostridiaceae</taxon>
        <taxon>Clostridium</taxon>
    </lineage>
</organism>
<keyword evidence="2" id="KW-0813">Transport</keyword>
<dbReference type="CDD" id="cd06173">
    <property type="entry name" value="MFS_MefA_like"/>
    <property type="match status" value="1"/>
</dbReference>
<dbReference type="OrthoDB" id="9775268at2"/>
<protein>
    <submittedName>
        <fullName evidence="9">Transmembrane secretion effector</fullName>
    </submittedName>
</protein>
<dbReference type="EMBL" id="FWXH01000015">
    <property type="protein sequence ID" value="SMC27061.1"/>
    <property type="molecule type" value="Genomic_DNA"/>
</dbReference>
<dbReference type="STRING" id="1121291.SAMN02745134_03043"/>
<dbReference type="InterPro" id="IPR020846">
    <property type="entry name" value="MFS_dom"/>
</dbReference>
<evidence type="ECO:0000256" key="3">
    <source>
        <dbReference type="ARBA" id="ARBA00022475"/>
    </source>
</evidence>
<evidence type="ECO:0000259" key="8">
    <source>
        <dbReference type="PROSITE" id="PS50850"/>
    </source>
</evidence>
<feature type="transmembrane region" description="Helical" evidence="7">
    <location>
        <begin position="79"/>
        <end position="100"/>
    </location>
</feature>
<feature type="transmembrane region" description="Helical" evidence="7">
    <location>
        <begin position="222"/>
        <end position="247"/>
    </location>
</feature>
<proteinExistence type="predicted"/>
<evidence type="ECO:0000256" key="7">
    <source>
        <dbReference type="SAM" id="Phobius"/>
    </source>
</evidence>
<keyword evidence="6 7" id="KW-0472">Membrane</keyword>
<dbReference type="InterPro" id="IPR011701">
    <property type="entry name" value="MFS"/>
</dbReference>
<feature type="transmembrane region" description="Helical" evidence="7">
    <location>
        <begin position="360"/>
        <end position="380"/>
    </location>
</feature>
<dbReference type="Gene3D" id="1.20.1250.20">
    <property type="entry name" value="MFS general substrate transporter like domains"/>
    <property type="match status" value="1"/>
</dbReference>
<dbReference type="PANTHER" id="PTHR23513">
    <property type="entry name" value="INTEGRAL MEMBRANE EFFLUX PROTEIN-RELATED"/>
    <property type="match status" value="1"/>
</dbReference>
<feature type="transmembrane region" description="Helical" evidence="7">
    <location>
        <begin position="43"/>
        <end position="67"/>
    </location>
</feature>
<feature type="transmembrane region" description="Helical" evidence="7">
    <location>
        <begin position="259"/>
        <end position="277"/>
    </location>
</feature>
<evidence type="ECO:0000256" key="1">
    <source>
        <dbReference type="ARBA" id="ARBA00004651"/>
    </source>
</evidence>
<feature type="transmembrane region" description="Helical" evidence="7">
    <location>
        <begin position="386"/>
        <end position="406"/>
    </location>
</feature>
<feature type="domain" description="Major facilitator superfamily (MFS) profile" evidence="8">
    <location>
        <begin position="1"/>
        <end position="414"/>
    </location>
</feature>
<feature type="transmembrane region" description="Helical" evidence="7">
    <location>
        <begin position="289"/>
        <end position="311"/>
    </location>
</feature>
<name>A0A1W1XU47_9CLOT</name>
<evidence type="ECO:0000313" key="9">
    <source>
        <dbReference type="EMBL" id="SMC27061.1"/>
    </source>
</evidence>
<evidence type="ECO:0000256" key="2">
    <source>
        <dbReference type="ARBA" id="ARBA00022448"/>
    </source>
</evidence>
<feature type="transmembrane region" description="Helical" evidence="7">
    <location>
        <begin position="323"/>
        <end position="348"/>
    </location>
</feature>